<feature type="binding site" evidence="10">
    <location>
        <position position="140"/>
    </location>
    <ligand>
        <name>substrate</name>
    </ligand>
</feature>
<feature type="binding site" evidence="10">
    <location>
        <begin position="97"/>
        <end position="98"/>
    </location>
    <ligand>
        <name>substrate</name>
    </ligand>
</feature>
<evidence type="ECO:0000256" key="2">
    <source>
        <dbReference type="ARBA" id="ARBA00022516"/>
    </source>
</evidence>
<protein>
    <recommendedName>
        <fullName evidence="10">UDP-2,3-diacylglucosamine hydrolase</fullName>
        <ecNumber evidence="10">3.6.1.54</ecNumber>
    </recommendedName>
    <alternativeName>
        <fullName evidence="10">UDP-2,3-diacylglucosamine diphosphatase</fullName>
    </alternativeName>
</protein>
<reference evidence="12" key="1">
    <citation type="journal article" date="2014" name="Int. J. Syst. Evol. Microbiol.">
        <title>Complete genome sequence of Corynebacterium casei LMG S-19264T (=DSM 44701T), isolated from a smear-ripened cheese.</title>
        <authorList>
            <consortium name="US DOE Joint Genome Institute (JGI-PGF)"/>
            <person name="Walter F."/>
            <person name="Albersmeier A."/>
            <person name="Kalinowski J."/>
            <person name="Ruckert C."/>
        </authorList>
    </citation>
    <scope>NUCLEOTIDE SEQUENCE</scope>
    <source>
        <strain evidence="12">CCM 7086</strain>
    </source>
</reference>
<feature type="binding site" evidence="10">
    <location>
        <position position="182"/>
    </location>
    <ligand>
        <name>substrate</name>
    </ligand>
</feature>
<dbReference type="NCBIfam" id="NF003743">
    <property type="entry name" value="PRK05340.1"/>
    <property type="match status" value="1"/>
</dbReference>
<organism evidence="12 13">
    <name type="scientific">Oxalicibacterium flavum</name>
    <dbReference type="NCBI Taxonomy" id="179467"/>
    <lineage>
        <taxon>Bacteria</taxon>
        <taxon>Pseudomonadati</taxon>
        <taxon>Pseudomonadota</taxon>
        <taxon>Betaproteobacteria</taxon>
        <taxon>Burkholderiales</taxon>
        <taxon>Oxalobacteraceae</taxon>
        <taxon>Oxalicibacterium</taxon>
    </lineage>
</organism>
<keyword evidence="3 10" id="KW-0997">Cell inner membrane</keyword>
<accession>A0A8J2XX23</accession>
<feature type="binding site" evidence="10">
    <location>
        <position position="213"/>
    </location>
    <ligand>
        <name>Mn(2+)</name>
        <dbReference type="ChEBI" id="CHEBI:29035"/>
        <label>2</label>
    </ligand>
</feature>
<dbReference type="InterPro" id="IPR043461">
    <property type="entry name" value="LpxH-like"/>
</dbReference>
<reference evidence="12" key="2">
    <citation type="submission" date="2020-09" db="EMBL/GenBank/DDBJ databases">
        <authorList>
            <person name="Sun Q."/>
            <person name="Sedlacek I."/>
        </authorList>
    </citation>
    <scope>NUCLEOTIDE SEQUENCE</scope>
    <source>
        <strain evidence="12">CCM 7086</strain>
    </source>
</reference>
<comment type="subcellular location">
    <subcellularLocation>
        <location evidence="10">Cell inner membrane</location>
        <topology evidence="10">Peripheral membrane protein</topology>
        <orientation evidence="10">Cytoplasmic side</orientation>
    </subcellularLocation>
</comment>
<evidence type="ECO:0000259" key="11">
    <source>
        <dbReference type="Pfam" id="PF00149"/>
    </source>
</evidence>
<dbReference type="InterPro" id="IPR004843">
    <property type="entry name" value="Calcineurin-like_PHP"/>
</dbReference>
<keyword evidence="2 10" id="KW-0444">Lipid biosynthesis</keyword>
<comment type="cofactor">
    <cofactor evidence="10">
        <name>Mn(2+)</name>
        <dbReference type="ChEBI" id="CHEBI:29035"/>
    </cofactor>
    <text evidence="10">Binds 2 Mn(2+) ions per subunit in a binuclear metal center.</text>
</comment>
<dbReference type="PANTHER" id="PTHR34990">
    <property type="entry name" value="UDP-2,3-DIACYLGLUCOSAMINE HYDROLASE-RELATED"/>
    <property type="match status" value="1"/>
</dbReference>
<evidence type="ECO:0000256" key="6">
    <source>
        <dbReference type="ARBA" id="ARBA00022801"/>
    </source>
</evidence>
<dbReference type="GO" id="GO:0019897">
    <property type="term" value="C:extrinsic component of plasma membrane"/>
    <property type="evidence" value="ECO:0007669"/>
    <property type="project" value="UniProtKB-UniRule"/>
</dbReference>
<dbReference type="InterPro" id="IPR029052">
    <property type="entry name" value="Metallo-depent_PP-like"/>
</dbReference>
<comment type="caution">
    <text evidence="12">The sequence shown here is derived from an EMBL/GenBank/DDBJ whole genome shotgun (WGS) entry which is preliminary data.</text>
</comment>
<dbReference type="GO" id="GO:0005737">
    <property type="term" value="C:cytoplasm"/>
    <property type="evidence" value="ECO:0007669"/>
    <property type="project" value="InterPro"/>
</dbReference>
<dbReference type="PANTHER" id="PTHR34990:SF1">
    <property type="entry name" value="UDP-2,3-DIACYLGLUCOSAMINE HYDROLASE"/>
    <property type="match status" value="1"/>
</dbReference>
<evidence type="ECO:0000256" key="1">
    <source>
        <dbReference type="ARBA" id="ARBA00022475"/>
    </source>
</evidence>
<dbReference type="EMBL" id="BMCG01000002">
    <property type="protein sequence ID" value="GGC04185.1"/>
    <property type="molecule type" value="Genomic_DNA"/>
</dbReference>
<feature type="binding site" evidence="10">
    <location>
        <position position="58"/>
    </location>
    <ligand>
        <name>Mn(2+)</name>
        <dbReference type="ChEBI" id="CHEBI:29035"/>
        <label>2</label>
    </ligand>
</feature>
<keyword evidence="8 10" id="KW-0472">Membrane</keyword>
<feature type="binding site" evidence="10">
    <location>
        <position position="27"/>
    </location>
    <ligand>
        <name>Mn(2+)</name>
        <dbReference type="ChEBI" id="CHEBI:29035"/>
        <label>1</label>
    </ligand>
</feature>
<name>A0A8J2XX23_9BURK</name>
<evidence type="ECO:0000256" key="4">
    <source>
        <dbReference type="ARBA" id="ARBA00022556"/>
    </source>
</evidence>
<dbReference type="SUPFAM" id="SSF56300">
    <property type="entry name" value="Metallo-dependent phosphatases"/>
    <property type="match status" value="1"/>
</dbReference>
<feature type="binding site" evidence="10">
    <location>
        <position position="178"/>
    </location>
    <ligand>
        <name>substrate</name>
    </ligand>
</feature>
<dbReference type="AlphaFoldDB" id="A0A8J2XX23"/>
<feature type="domain" description="Calcineurin-like phosphoesterase" evidence="11">
    <location>
        <begin position="21"/>
        <end position="217"/>
    </location>
</feature>
<dbReference type="Proteomes" id="UP000620266">
    <property type="component" value="Unassembled WGS sequence"/>
</dbReference>
<dbReference type="Pfam" id="PF00149">
    <property type="entry name" value="Metallophos"/>
    <property type="match status" value="1"/>
</dbReference>
<comment type="catalytic activity">
    <reaction evidence="10">
        <text>UDP-2-N,3-O-bis[(3R)-3-hydroxytetradecanoyl]-alpha-D-glucosamine + H2O = 2-N,3-O-bis[(3R)-3-hydroxytetradecanoyl]-alpha-D-glucosaminyl 1-phosphate + UMP + 2 H(+)</text>
        <dbReference type="Rhea" id="RHEA:25213"/>
        <dbReference type="ChEBI" id="CHEBI:15377"/>
        <dbReference type="ChEBI" id="CHEBI:15378"/>
        <dbReference type="ChEBI" id="CHEBI:57865"/>
        <dbReference type="ChEBI" id="CHEBI:57957"/>
        <dbReference type="ChEBI" id="CHEBI:78847"/>
        <dbReference type="EC" id="3.6.1.54"/>
    </reaction>
</comment>
<gene>
    <name evidence="10 12" type="primary">lpxH</name>
    <name evidence="12" type="ORF">GCM10007205_11730</name>
</gene>
<feature type="binding site" evidence="10">
    <location>
        <position position="97"/>
    </location>
    <ligand>
        <name>Mn(2+)</name>
        <dbReference type="ChEBI" id="CHEBI:29035"/>
        <label>2</label>
    </ligand>
</feature>
<evidence type="ECO:0000256" key="10">
    <source>
        <dbReference type="HAMAP-Rule" id="MF_00575"/>
    </source>
</evidence>
<evidence type="ECO:0000256" key="8">
    <source>
        <dbReference type="ARBA" id="ARBA00023136"/>
    </source>
</evidence>
<dbReference type="Gene3D" id="3.60.21.10">
    <property type="match status" value="1"/>
</dbReference>
<dbReference type="UniPathway" id="UPA00359">
    <property type="reaction ID" value="UER00480"/>
</dbReference>
<feature type="binding site" evidence="10">
    <location>
        <position position="58"/>
    </location>
    <ligand>
        <name>Mn(2+)</name>
        <dbReference type="ChEBI" id="CHEBI:29035"/>
        <label>1</label>
    </ligand>
</feature>
<evidence type="ECO:0000256" key="9">
    <source>
        <dbReference type="ARBA" id="ARBA00023211"/>
    </source>
</evidence>
<evidence type="ECO:0000256" key="5">
    <source>
        <dbReference type="ARBA" id="ARBA00022723"/>
    </source>
</evidence>
<dbReference type="InterPro" id="IPR010138">
    <property type="entry name" value="UDP-diacylglucosamine_Hdrlase"/>
</dbReference>
<feature type="binding site" evidence="10">
    <location>
        <position position="215"/>
    </location>
    <ligand>
        <name>Mn(2+)</name>
        <dbReference type="ChEBI" id="CHEBI:29035"/>
        <label>1</label>
    </ligand>
</feature>
<keyword evidence="1 10" id="KW-1003">Cell membrane</keyword>
<feature type="binding site" evidence="10">
    <location>
        <position position="25"/>
    </location>
    <ligand>
        <name>Mn(2+)</name>
        <dbReference type="ChEBI" id="CHEBI:29035"/>
        <label>1</label>
    </ligand>
</feature>
<dbReference type="CDD" id="cd07398">
    <property type="entry name" value="MPP_YbbF-LpxH"/>
    <property type="match status" value="1"/>
</dbReference>
<dbReference type="RefSeq" id="WP_188395252.1">
    <property type="nucleotide sequence ID" value="NZ_BMCG01000002.1"/>
</dbReference>
<feature type="binding site" evidence="10">
    <location>
        <position position="132"/>
    </location>
    <ligand>
        <name>Mn(2+)</name>
        <dbReference type="ChEBI" id="CHEBI:29035"/>
        <label>2</label>
    </ligand>
</feature>
<proteinExistence type="inferred from homology"/>
<dbReference type="NCBIfam" id="TIGR01854">
    <property type="entry name" value="lipid_A_lpxH"/>
    <property type="match status" value="1"/>
</dbReference>
<feature type="binding site" evidence="10">
    <location>
        <position position="185"/>
    </location>
    <ligand>
        <name>substrate</name>
    </ligand>
</feature>
<keyword evidence="6 10" id="KW-0378">Hydrolase</keyword>
<evidence type="ECO:0000256" key="3">
    <source>
        <dbReference type="ARBA" id="ARBA00022519"/>
    </source>
</evidence>
<evidence type="ECO:0000313" key="12">
    <source>
        <dbReference type="EMBL" id="GGC04185.1"/>
    </source>
</evidence>
<comment type="similarity">
    <text evidence="10">Belongs to the LpxH family.</text>
</comment>
<comment type="function">
    <text evidence="10">Hydrolyzes the pyrophosphate bond of UDP-2,3-diacylglucosamine to yield 2,3-diacylglucosamine 1-phosphate (lipid X) and UMP by catalyzing the attack of water at the alpha-P atom. Involved in the biosynthesis of lipid A, a phosphorylated glycolipid that anchors the lipopolysaccharide to the outer membrane of the cell.</text>
</comment>
<dbReference type="EC" id="3.6.1.54" evidence="10"/>
<evidence type="ECO:0000256" key="7">
    <source>
        <dbReference type="ARBA" id="ARBA00023098"/>
    </source>
</evidence>
<dbReference type="GO" id="GO:0008758">
    <property type="term" value="F:UDP-2,3-diacylglucosamine hydrolase activity"/>
    <property type="evidence" value="ECO:0007669"/>
    <property type="project" value="UniProtKB-UniRule"/>
</dbReference>
<feature type="binding site" evidence="10">
    <location>
        <position position="213"/>
    </location>
    <ligand>
        <name>substrate</name>
    </ligand>
</feature>
<dbReference type="HAMAP" id="MF_00575">
    <property type="entry name" value="LpxH"/>
    <property type="match status" value="1"/>
</dbReference>
<keyword evidence="7 10" id="KW-0443">Lipid metabolism</keyword>
<keyword evidence="13" id="KW-1185">Reference proteome</keyword>
<keyword evidence="5 10" id="KW-0479">Metal-binding</keyword>
<keyword evidence="4 10" id="KW-0441">Lipid A biosynthesis</keyword>
<comment type="pathway">
    <text evidence="10">Glycolipid biosynthesis; lipid IV(A) biosynthesis; lipid IV(A) from (3R)-3-hydroxytetradecanoyl-[acyl-carrier-protein] and UDP-N-acetyl-alpha-D-glucosamine: step 4/6.</text>
</comment>
<keyword evidence="9 10" id="KW-0464">Manganese</keyword>
<sequence length="271" mass="30063">MIAPLPRDREQQQAQPEQAALFVSDLHLQPEMPQTAQAFFGFLQDHAHRAEQLYLLGDIFEAWAGDDDVVDAFHARVVQALRAVAQGGTQLFWMAGNRDFLVGEGFAQAVGLTLLPDPFVTTIAGRLLVLTHGDAWCTDDEAYMQFRAQVRSPEWQAAFLALPLERRKQIVEELRAGSRAAQKNKSYDIMDVNDDAIAALFARSAAPVMIHGHTHRPARHAHEVAGVQRQRYVLSDWDLEGSSPRGDWLAITADGVIRRYGLDGKEIGNGG</sequence>
<evidence type="ECO:0000313" key="13">
    <source>
        <dbReference type="Proteomes" id="UP000620266"/>
    </source>
</evidence>
<dbReference type="GO" id="GO:0030145">
    <property type="term" value="F:manganese ion binding"/>
    <property type="evidence" value="ECO:0007669"/>
    <property type="project" value="UniProtKB-UniRule"/>
</dbReference>
<dbReference type="GO" id="GO:0009245">
    <property type="term" value="P:lipid A biosynthetic process"/>
    <property type="evidence" value="ECO:0007669"/>
    <property type="project" value="UniProtKB-UniRule"/>
</dbReference>